<evidence type="ECO:0000313" key="5">
    <source>
        <dbReference type="Proteomes" id="UP001177670"/>
    </source>
</evidence>
<keyword evidence="5" id="KW-1185">Reference proteome</keyword>
<dbReference type="AlphaFoldDB" id="A0AA40KSL9"/>
<evidence type="ECO:0000256" key="2">
    <source>
        <dbReference type="PROSITE-ProRule" id="PRU00168"/>
    </source>
</evidence>
<comment type="caution">
    <text evidence="4">The sequence shown here is derived from an EMBL/GenBank/DDBJ whole genome shotgun (WGS) entry which is preliminary data.</text>
</comment>
<dbReference type="InterPro" id="IPR001895">
    <property type="entry name" value="RASGEF_cat_dom"/>
</dbReference>
<dbReference type="GO" id="GO:0005085">
    <property type="term" value="F:guanyl-nucleotide exchange factor activity"/>
    <property type="evidence" value="ECO:0007669"/>
    <property type="project" value="UniProtKB-KW"/>
</dbReference>
<dbReference type="Proteomes" id="UP001177670">
    <property type="component" value="Unassembled WGS sequence"/>
</dbReference>
<keyword evidence="1 2" id="KW-0344">Guanine-nucleotide releasing factor</keyword>
<dbReference type="InterPro" id="IPR008937">
    <property type="entry name" value="Ras-like_GEF"/>
</dbReference>
<organism evidence="4 5">
    <name type="scientific">Melipona bicolor</name>
    <dbReference type="NCBI Taxonomy" id="60889"/>
    <lineage>
        <taxon>Eukaryota</taxon>
        <taxon>Metazoa</taxon>
        <taxon>Ecdysozoa</taxon>
        <taxon>Arthropoda</taxon>
        <taxon>Hexapoda</taxon>
        <taxon>Insecta</taxon>
        <taxon>Pterygota</taxon>
        <taxon>Neoptera</taxon>
        <taxon>Endopterygota</taxon>
        <taxon>Hymenoptera</taxon>
        <taxon>Apocrita</taxon>
        <taxon>Aculeata</taxon>
        <taxon>Apoidea</taxon>
        <taxon>Anthophila</taxon>
        <taxon>Apidae</taxon>
        <taxon>Melipona</taxon>
    </lineage>
</organism>
<dbReference type="SUPFAM" id="SSF48366">
    <property type="entry name" value="Ras GEF"/>
    <property type="match status" value="1"/>
</dbReference>
<sequence>MDFRITIWDINSDTLATQLTLIDRDLFVRIPAEEIEILVFQRSSRNAPNLAAWIAFSHRISCLIGSEILGVKKLAMRGRIVARLVNAARKCFAMGNFHSCRSILAGLQSPPIFRLRTTWDYLRIHHANR</sequence>
<dbReference type="PANTHER" id="PTHR23113:SF368">
    <property type="entry name" value="CELL DIVISION CONTROL PROTEIN 25"/>
    <property type="match status" value="1"/>
</dbReference>
<dbReference type="GO" id="GO:0005886">
    <property type="term" value="C:plasma membrane"/>
    <property type="evidence" value="ECO:0007669"/>
    <property type="project" value="TreeGrafter"/>
</dbReference>
<dbReference type="Pfam" id="PF00617">
    <property type="entry name" value="RasGEF"/>
    <property type="match status" value="1"/>
</dbReference>
<dbReference type="PROSITE" id="PS50009">
    <property type="entry name" value="RASGEF_CAT"/>
    <property type="match status" value="1"/>
</dbReference>
<dbReference type="InterPro" id="IPR036964">
    <property type="entry name" value="RASGEF_cat_dom_sf"/>
</dbReference>
<dbReference type="GO" id="GO:0007265">
    <property type="term" value="P:Ras protein signal transduction"/>
    <property type="evidence" value="ECO:0007669"/>
    <property type="project" value="TreeGrafter"/>
</dbReference>
<evidence type="ECO:0000313" key="4">
    <source>
        <dbReference type="EMBL" id="KAK1131247.1"/>
    </source>
</evidence>
<dbReference type="InterPro" id="IPR023578">
    <property type="entry name" value="Ras_GEF_dom_sf"/>
</dbReference>
<gene>
    <name evidence="4" type="ORF">K0M31_017535</name>
</gene>
<accession>A0AA40KSL9</accession>
<name>A0AA40KSL9_9HYME</name>
<feature type="domain" description="Ras-GEF" evidence="3">
    <location>
        <begin position="11"/>
        <end position="129"/>
    </location>
</feature>
<dbReference type="PANTHER" id="PTHR23113">
    <property type="entry name" value="GUANINE NUCLEOTIDE EXCHANGE FACTOR"/>
    <property type="match status" value="1"/>
</dbReference>
<protein>
    <recommendedName>
        <fullName evidence="3">Ras-GEF domain-containing protein</fullName>
    </recommendedName>
</protein>
<dbReference type="EMBL" id="JAHYIQ010000006">
    <property type="protein sequence ID" value="KAK1131247.1"/>
    <property type="molecule type" value="Genomic_DNA"/>
</dbReference>
<proteinExistence type="predicted"/>
<reference evidence="4" key="1">
    <citation type="submission" date="2021-10" db="EMBL/GenBank/DDBJ databases">
        <title>Melipona bicolor Genome sequencing and assembly.</title>
        <authorList>
            <person name="Araujo N.S."/>
            <person name="Arias M.C."/>
        </authorList>
    </citation>
    <scope>NUCLEOTIDE SEQUENCE</scope>
    <source>
        <strain evidence="4">USP_2M_L1-L4_2017</strain>
        <tissue evidence="4">Whole body</tissue>
    </source>
</reference>
<evidence type="ECO:0000256" key="1">
    <source>
        <dbReference type="ARBA" id="ARBA00022658"/>
    </source>
</evidence>
<evidence type="ECO:0000259" key="3">
    <source>
        <dbReference type="PROSITE" id="PS50009"/>
    </source>
</evidence>
<dbReference type="Gene3D" id="1.10.840.10">
    <property type="entry name" value="Ras guanine-nucleotide exchange factors catalytic domain"/>
    <property type="match status" value="1"/>
</dbReference>